<evidence type="ECO:0000313" key="2">
    <source>
        <dbReference type="WBParaSite" id="RSKR_0000107200.1"/>
    </source>
</evidence>
<organism evidence="1 2">
    <name type="scientific">Rhabditophanes sp. KR3021</name>
    <dbReference type="NCBI Taxonomy" id="114890"/>
    <lineage>
        <taxon>Eukaryota</taxon>
        <taxon>Metazoa</taxon>
        <taxon>Ecdysozoa</taxon>
        <taxon>Nematoda</taxon>
        <taxon>Chromadorea</taxon>
        <taxon>Rhabditida</taxon>
        <taxon>Tylenchina</taxon>
        <taxon>Panagrolaimomorpha</taxon>
        <taxon>Strongyloidoidea</taxon>
        <taxon>Alloionematidae</taxon>
        <taxon>Rhabditophanes</taxon>
    </lineage>
</organism>
<name>A0AC35TJ40_9BILA</name>
<proteinExistence type="predicted"/>
<sequence>MTSPPVKTNGTSPDLDEVSLKQIKEAFDMCDEASNGYIPIKKLKVVMRALGFEPRQAEVDKLVEELVRIAGKKEAFKDCFDVTELAQLLRAKFEKCEMDESNSELKSAFRMFDKDQKGYINFDDLKRVVAELGENLKDEELLDMIKEADITKKGHVNETDFMNMMKKTSLY</sequence>
<reference evidence="2" key="1">
    <citation type="submission" date="2016-11" db="UniProtKB">
        <authorList>
            <consortium name="WormBaseParasite"/>
        </authorList>
    </citation>
    <scope>IDENTIFICATION</scope>
    <source>
        <strain evidence="2">KR3021</strain>
    </source>
</reference>
<protein>
    <submittedName>
        <fullName evidence="2">EF-hand domain-containing protein</fullName>
    </submittedName>
</protein>
<accession>A0AC35TJ40</accession>
<evidence type="ECO:0000313" key="1">
    <source>
        <dbReference type="Proteomes" id="UP000095286"/>
    </source>
</evidence>
<dbReference type="Proteomes" id="UP000095286">
    <property type="component" value="Unplaced"/>
</dbReference>
<dbReference type="WBParaSite" id="RSKR_0000107200.1">
    <property type="protein sequence ID" value="RSKR_0000107200.1"/>
    <property type="gene ID" value="RSKR_0000107200"/>
</dbReference>